<dbReference type="Pfam" id="PF00590">
    <property type="entry name" value="TP_methylase"/>
    <property type="match status" value="1"/>
</dbReference>
<evidence type="ECO:0000256" key="2">
    <source>
        <dbReference type="ARBA" id="ARBA00022603"/>
    </source>
</evidence>
<proteinExistence type="predicted"/>
<evidence type="ECO:0000313" key="9">
    <source>
        <dbReference type="Proteomes" id="UP001580928"/>
    </source>
</evidence>
<evidence type="ECO:0000256" key="1">
    <source>
        <dbReference type="ARBA" id="ARBA00012162"/>
    </source>
</evidence>
<dbReference type="InterPro" id="IPR050161">
    <property type="entry name" value="Siro_Cobalamin_biosynth"/>
</dbReference>
<sequence>MTKTSKITLVGAGPGGTDLISLRGLKALAKADVVLYDALVDEELLQYCPQAVHKIFVGKRASNHAYRQTEINQMLVDFALSHGHVVRLKGGDPFVFGRGFEEIDFAKKFDIPTEVVPGISSAIGVPGLLGIPITNRGTTESFWVITGTTTKGEISHDVYSAAKTSATVVILMGVRKLSEIVAIYKAEGKDDLPIAIIQNGAMPNEKIVLGDIRSIEKKAEELYIGSPAVIVVGNVVALHEAYQEKINNNELVHV</sequence>
<dbReference type="CDD" id="cd11642">
    <property type="entry name" value="SUMT"/>
    <property type="match status" value="1"/>
</dbReference>
<keyword evidence="2 8" id="KW-0489">Methyltransferase</keyword>
<feature type="domain" description="Tetrapyrrole methylase" evidence="7">
    <location>
        <begin position="6"/>
        <end position="215"/>
    </location>
</feature>
<keyword evidence="5" id="KW-0627">Porphyrin biosynthesis</keyword>
<keyword evidence="9" id="KW-1185">Reference proteome</keyword>
<dbReference type="NCBIfam" id="TIGR01469">
    <property type="entry name" value="cobA_cysG_Cterm"/>
    <property type="match status" value="1"/>
</dbReference>
<dbReference type="InterPro" id="IPR000878">
    <property type="entry name" value="4pyrrol_Mease"/>
</dbReference>
<dbReference type="InterPro" id="IPR014777">
    <property type="entry name" value="4pyrrole_Mease_sub1"/>
</dbReference>
<gene>
    <name evidence="8" type="primary">cobA</name>
    <name evidence="8" type="ORF">WKR92_08385</name>
</gene>
<organism evidence="8 9">
    <name type="scientific">Albibacterium profundi</name>
    <dbReference type="NCBI Taxonomy" id="3134906"/>
    <lineage>
        <taxon>Bacteria</taxon>
        <taxon>Pseudomonadati</taxon>
        <taxon>Bacteroidota</taxon>
        <taxon>Sphingobacteriia</taxon>
        <taxon>Sphingobacteriales</taxon>
        <taxon>Sphingobacteriaceae</taxon>
        <taxon>Albibacterium</taxon>
    </lineage>
</organism>
<dbReference type="Proteomes" id="UP001580928">
    <property type="component" value="Unassembled WGS sequence"/>
</dbReference>
<dbReference type="NCBIfam" id="NF004790">
    <property type="entry name" value="PRK06136.1"/>
    <property type="match status" value="1"/>
</dbReference>
<evidence type="ECO:0000256" key="3">
    <source>
        <dbReference type="ARBA" id="ARBA00022679"/>
    </source>
</evidence>
<dbReference type="InterPro" id="IPR035996">
    <property type="entry name" value="4pyrrol_Methylase_sf"/>
</dbReference>
<evidence type="ECO:0000259" key="7">
    <source>
        <dbReference type="Pfam" id="PF00590"/>
    </source>
</evidence>
<accession>A0ABV5CE63</accession>
<dbReference type="InterPro" id="IPR014776">
    <property type="entry name" value="4pyrrole_Mease_sub2"/>
</dbReference>
<comment type="pathway">
    <text evidence="6">Porphyrin-containing compound metabolism; siroheme biosynthesis; precorrin-2 from uroporphyrinogen III: step 1/1.</text>
</comment>
<dbReference type="Gene3D" id="3.30.950.10">
    <property type="entry name" value="Methyltransferase, Cobalt-precorrin-4 Transmethylase, Domain 2"/>
    <property type="match status" value="1"/>
</dbReference>
<evidence type="ECO:0000256" key="5">
    <source>
        <dbReference type="ARBA" id="ARBA00023244"/>
    </source>
</evidence>
<dbReference type="GO" id="GO:0004851">
    <property type="term" value="F:uroporphyrin-III C-methyltransferase activity"/>
    <property type="evidence" value="ECO:0007669"/>
    <property type="project" value="UniProtKB-EC"/>
</dbReference>
<protein>
    <recommendedName>
        <fullName evidence="1">uroporphyrinogen-III C-methyltransferase</fullName>
        <ecNumber evidence="1">2.1.1.107</ecNumber>
    </recommendedName>
</protein>
<keyword evidence="4" id="KW-0949">S-adenosyl-L-methionine</keyword>
<evidence type="ECO:0000313" key="8">
    <source>
        <dbReference type="EMBL" id="MFB5945850.1"/>
    </source>
</evidence>
<dbReference type="SUPFAM" id="SSF53790">
    <property type="entry name" value="Tetrapyrrole methylase"/>
    <property type="match status" value="1"/>
</dbReference>
<evidence type="ECO:0000256" key="4">
    <source>
        <dbReference type="ARBA" id="ARBA00022691"/>
    </source>
</evidence>
<name>A0ABV5CE63_9SPHI</name>
<comment type="caution">
    <text evidence="8">The sequence shown here is derived from an EMBL/GenBank/DDBJ whole genome shotgun (WGS) entry which is preliminary data.</text>
</comment>
<dbReference type="Gene3D" id="3.40.1010.10">
    <property type="entry name" value="Cobalt-precorrin-4 Transmethylase, Domain 1"/>
    <property type="match status" value="1"/>
</dbReference>
<dbReference type="RefSeq" id="WP_375557381.1">
    <property type="nucleotide sequence ID" value="NZ_JBBVGT010000002.1"/>
</dbReference>
<dbReference type="PANTHER" id="PTHR45790">
    <property type="entry name" value="SIROHEME SYNTHASE-RELATED"/>
    <property type="match status" value="1"/>
</dbReference>
<dbReference type="GO" id="GO:0032259">
    <property type="term" value="P:methylation"/>
    <property type="evidence" value="ECO:0007669"/>
    <property type="project" value="UniProtKB-KW"/>
</dbReference>
<evidence type="ECO:0000256" key="6">
    <source>
        <dbReference type="ARBA" id="ARBA00025705"/>
    </source>
</evidence>
<dbReference type="EC" id="2.1.1.107" evidence="1"/>
<dbReference type="PANTHER" id="PTHR45790:SF3">
    <property type="entry name" value="S-ADENOSYL-L-METHIONINE-DEPENDENT UROPORPHYRINOGEN III METHYLTRANSFERASE, CHLOROPLASTIC"/>
    <property type="match status" value="1"/>
</dbReference>
<dbReference type="InterPro" id="IPR006366">
    <property type="entry name" value="CobA/CysG_C"/>
</dbReference>
<reference evidence="8 9" key="1">
    <citation type="submission" date="2024-04" db="EMBL/GenBank/DDBJ databases">
        <title>Albibacterium profundi sp. nov., isolated from sediment of the Challenger Deep of Mariana Trench.</title>
        <authorList>
            <person name="Wang Y."/>
        </authorList>
    </citation>
    <scope>NUCLEOTIDE SEQUENCE [LARGE SCALE GENOMIC DNA]</scope>
    <source>
        <strain evidence="8 9">RHL897</strain>
    </source>
</reference>
<dbReference type="EMBL" id="JBBVGT010000002">
    <property type="protein sequence ID" value="MFB5945850.1"/>
    <property type="molecule type" value="Genomic_DNA"/>
</dbReference>
<keyword evidence="3 8" id="KW-0808">Transferase</keyword>